<proteinExistence type="predicted"/>
<accession>A0AC59Y738</accession>
<name>A0AC59Y738_RANTA</name>
<dbReference type="Proteomes" id="UP001162501">
    <property type="component" value="Chromosome 10"/>
</dbReference>
<reference evidence="1" key="1">
    <citation type="submission" date="2023-05" db="EMBL/GenBank/DDBJ databases">
        <authorList>
            <consortium name="ELIXIR-Norway"/>
        </authorList>
    </citation>
    <scope>NUCLEOTIDE SEQUENCE</scope>
</reference>
<protein>
    <submittedName>
        <fullName evidence="1">Uncharacterized protein</fullName>
    </submittedName>
</protein>
<reference evidence="1" key="2">
    <citation type="submission" date="2025-03" db="EMBL/GenBank/DDBJ databases">
        <authorList>
            <consortium name="ELIXIR-Norway"/>
            <consortium name="Elixir Norway"/>
        </authorList>
    </citation>
    <scope>NUCLEOTIDE SEQUENCE</scope>
</reference>
<evidence type="ECO:0000313" key="1">
    <source>
        <dbReference type="EMBL" id="CAM9439423.1"/>
    </source>
</evidence>
<gene>
    <name evidence="1" type="ORF">MRATA1EN22A_LOCUS2542</name>
</gene>
<dbReference type="EMBL" id="OX596094">
    <property type="protein sequence ID" value="CAM9439423.1"/>
    <property type="molecule type" value="Genomic_DNA"/>
</dbReference>
<evidence type="ECO:0000313" key="2">
    <source>
        <dbReference type="Proteomes" id="UP001162501"/>
    </source>
</evidence>
<organism evidence="1 2">
    <name type="scientific">Rangifer tarandus platyrhynchus</name>
    <name type="common">Svalbard reindeer</name>
    <dbReference type="NCBI Taxonomy" id="3082113"/>
    <lineage>
        <taxon>Eukaryota</taxon>
        <taxon>Metazoa</taxon>
        <taxon>Chordata</taxon>
        <taxon>Craniata</taxon>
        <taxon>Vertebrata</taxon>
        <taxon>Euteleostomi</taxon>
        <taxon>Mammalia</taxon>
        <taxon>Eutheria</taxon>
        <taxon>Laurasiatheria</taxon>
        <taxon>Artiodactyla</taxon>
        <taxon>Ruminantia</taxon>
        <taxon>Pecora</taxon>
        <taxon>Cervidae</taxon>
        <taxon>Odocoileinae</taxon>
        <taxon>Rangifer</taxon>
    </lineage>
</organism>
<sequence length="116" mass="12359">MALMPSPQQPEWGASLPFSPGTLQPSASHLAPHFADHRAKTPKVQSPCCGTKQAITMRSPPAAARQSSHSPSAVATLRHSTVKNAPKQSGKRTGNGPLDLVTRTSHRGLCWEKTES</sequence>